<evidence type="ECO:0000313" key="4">
    <source>
        <dbReference type="Proteomes" id="UP000326671"/>
    </source>
</evidence>
<dbReference type="EMBL" id="VYKL01000005">
    <property type="protein sequence ID" value="KAA9031211.1"/>
    <property type="molecule type" value="Genomic_DNA"/>
</dbReference>
<dbReference type="OrthoDB" id="2366053at2"/>
<sequence>MANLFTRFKNTIMADLHEAIDHKEQKNPIALLNHYLRQCEQETEKVRKLLERQYRLKDEFNREYQHAAEMASKRKHQAEVASQAGEMELYQFASNEQQHFEERAARIHDLMVQANTQLSDLEQKYELMKHKLKDMNIRRLELMGRENVTRAQHKMNQVLDNQAYSTNSYSRFQEIETYLDRLEQDVNRSYYQNTIDERIAQLEKQNQALKLDKEETSSIS</sequence>
<dbReference type="AlphaFoldDB" id="A0A5J5I6E5"/>
<dbReference type="PANTHER" id="PTHR31088:SF6">
    <property type="entry name" value="PHAGE SHOCK PROTEIN A"/>
    <property type="match status" value="1"/>
</dbReference>
<feature type="coiled-coil region" evidence="2">
    <location>
        <begin position="192"/>
        <end position="219"/>
    </location>
</feature>
<keyword evidence="2" id="KW-0175">Coiled coil</keyword>
<dbReference type="Pfam" id="PF04012">
    <property type="entry name" value="PspA_IM30"/>
    <property type="match status" value="1"/>
</dbReference>
<protein>
    <submittedName>
        <fullName evidence="3">PspA/IM30 family protein</fullName>
    </submittedName>
</protein>
<evidence type="ECO:0000256" key="1">
    <source>
        <dbReference type="ARBA" id="ARBA00043985"/>
    </source>
</evidence>
<dbReference type="Proteomes" id="UP000326671">
    <property type="component" value="Unassembled WGS sequence"/>
</dbReference>
<organism evidence="3 4">
    <name type="scientific">Niallia endozanthoxylica</name>
    <dbReference type="NCBI Taxonomy" id="2036016"/>
    <lineage>
        <taxon>Bacteria</taxon>
        <taxon>Bacillati</taxon>
        <taxon>Bacillota</taxon>
        <taxon>Bacilli</taxon>
        <taxon>Bacillales</taxon>
        <taxon>Bacillaceae</taxon>
        <taxon>Niallia</taxon>
    </lineage>
</organism>
<gene>
    <name evidence="3" type="ORF">F4V44_01920</name>
</gene>
<accession>A0A5J5I6E5</accession>
<reference evidence="3 4" key="1">
    <citation type="submission" date="2019-09" db="EMBL/GenBank/DDBJ databases">
        <title>Whole genome sequences of isolates from the Mars Exploration Rovers.</title>
        <authorList>
            <person name="Seuylemezian A."/>
            <person name="Vaishampayan P."/>
        </authorList>
    </citation>
    <scope>NUCLEOTIDE SEQUENCE [LARGE SCALE GENOMIC DNA]</scope>
    <source>
        <strain evidence="3 4">MER_TA_151</strain>
    </source>
</reference>
<dbReference type="PANTHER" id="PTHR31088">
    <property type="entry name" value="MEMBRANE-ASSOCIATED PROTEIN VIPP1, CHLOROPLASTIC"/>
    <property type="match status" value="1"/>
</dbReference>
<evidence type="ECO:0000256" key="2">
    <source>
        <dbReference type="SAM" id="Coils"/>
    </source>
</evidence>
<name>A0A5J5I6E5_9BACI</name>
<feature type="coiled-coil region" evidence="2">
    <location>
        <begin position="104"/>
        <end position="138"/>
    </location>
</feature>
<comment type="caution">
    <text evidence="3">The sequence shown here is derived from an EMBL/GenBank/DDBJ whole genome shotgun (WGS) entry which is preliminary data.</text>
</comment>
<evidence type="ECO:0000313" key="3">
    <source>
        <dbReference type="EMBL" id="KAA9031211.1"/>
    </source>
</evidence>
<proteinExistence type="inferred from homology"/>
<comment type="similarity">
    <text evidence="1">Belongs to the PspA/Vipp/IM30 family.</text>
</comment>
<dbReference type="InterPro" id="IPR007157">
    <property type="entry name" value="PspA_VIPP1"/>
</dbReference>
<keyword evidence="4" id="KW-1185">Reference proteome</keyword>
<dbReference type="RefSeq" id="WP_150438294.1">
    <property type="nucleotide sequence ID" value="NZ_VYKL01000005.1"/>
</dbReference>